<feature type="transmembrane region" description="Helical" evidence="6">
    <location>
        <begin position="42"/>
        <end position="60"/>
    </location>
</feature>
<name>A0A853B262_9PSEU</name>
<evidence type="ECO:0000256" key="5">
    <source>
        <dbReference type="ARBA" id="ARBA00023136"/>
    </source>
</evidence>
<evidence type="ECO:0000313" key="8">
    <source>
        <dbReference type="Proteomes" id="UP000549616"/>
    </source>
</evidence>
<feature type="transmembrane region" description="Helical" evidence="6">
    <location>
        <begin position="105"/>
        <end position="124"/>
    </location>
</feature>
<sequence length="267" mass="28916">MSATMLYRPGTSFLHRTDPRAKFLLILGVLVVALSTTRIDVLVVLTVLVVLALAVFARITPRSYGKALLLIIPLIVLLTLLQSLVQEGPALVTIGGLELSREGVLLGLGIGLRLFAMGICFYGFSVTTSPSDIALGLNRIGVPYRFAYLTSFAFRFLPLLQDEAQTLLTAMALRGSSENSTANPFRRGRALVRMVFPMLVGSIKRSGDIALSMELRGYALKGRRTYLRSLRFRPSDAVVVVVVVLVTAALVTLPLVTPDLLVEGTPS</sequence>
<comment type="subcellular location">
    <subcellularLocation>
        <location evidence="1">Membrane</location>
        <topology evidence="1">Multi-pass membrane protein</topology>
    </subcellularLocation>
</comment>
<dbReference type="PANTHER" id="PTHR34857">
    <property type="entry name" value="SLL0384 PROTEIN"/>
    <property type="match status" value="1"/>
</dbReference>
<keyword evidence="3 6" id="KW-0812">Transmembrane</keyword>
<dbReference type="InterPro" id="IPR003339">
    <property type="entry name" value="ABC/ECF_trnsptr_transmembrane"/>
</dbReference>
<evidence type="ECO:0000256" key="2">
    <source>
        <dbReference type="ARBA" id="ARBA00022475"/>
    </source>
</evidence>
<dbReference type="InterPro" id="IPR051611">
    <property type="entry name" value="ECF_transporter_component"/>
</dbReference>
<evidence type="ECO:0000313" key="7">
    <source>
        <dbReference type="EMBL" id="NYI89100.1"/>
    </source>
</evidence>
<dbReference type="RefSeq" id="WP_179773300.1">
    <property type="nucleotide sequence ID" value="NZ_JACCFK010000001.1"/>
</dbReference>
<comment type="caution">
    <text evidence="7">The sequence shown here is derived from an EMBL/GenBank/DDBJ whole genome shotgun (WGS) entry which is preliminary data.</text>
</comment>
<feature type="transmembrane region" description="Helical" evidence="6">
    <location>
        <begin position="67"/>
        <end position="85"/>
    </location>
</feature>
<dbReference type="Proteomes" id="UP000549616">
    <property type="component" value="Unassembled WGS sequence"/>
</dbReference>
<dbReference type="EMBL" id="JACCFK010000001">
    <property type="protein sequence ID" value="NYI89100.1"/>
    <property type="molecule type" value="Genomic_DNA"/>
</dbReference>
<organism evidence="7 8">
    <name type="scientific">Amycolatopsis endophytica</name>
    <dbReference type="NCBI Taxonomy" id="860233"/>
    <lineage>
        <taxon>Bacteria</taxon>
        <taxon>Bacillati</taxon>
        <taxon>Actinomycetota</taxon>
        <taxon>Actinomycetes</taxon>
        <taxon>Pseudonocardiales</taxon>
        <taxon>Pseudonocardiaceae</taxon>
        <taxon>Amycolatopsis</taxon>
    </lineage>
</organism>
<keyword evidence="4 6" id="KW-1133">Transmembrane helix</keyword>
<gene>
    <name evidence="7" type="ORF">HNR02_002423</name>
</gene>
<reference evidence="7 8" key="1">
    <citation type="submission" date="2020-07" db="EMBL/GenBank/DDBJ databases">
        <title>Sequencing the genomes of 1000 actinobacteria strains.</title>
        <authorList>
            <person name="Klenk H.-P."/>
        </authorList>
    </citation>
    <scope>NUCLEOTIDE SEQUENCE [LARGE SCALE GENOMIC DNA]</scope>
    <source>
        <strain evidence="7 8">DSM 104006</strain>
    </source>
</reference>
<dbReference type="CDD" id="cd16914">
    <property type="entry name" value="EcfT"/>
    <property type="match status" value="1"/>
</dbReference>
<keyword evidence="8" id="KW-1185">Reference proteome</keyword>
<dbReference type="GO" id="GO:0005886">
    <property type="term" value="C:plasma membrane"/>
    <property type="evidence" value="ECO:0007669"/>
    <property type="project" value="UniProtKB-ARBA"/>
</dbReference>
<keyword evidence="2" id="KW-1003">Cell membrane</keyword>
<proteinExistence type="predicted"/>
<keyword evidence="5 6" id="KW-0472">Membrane</keyword>
<dbReference type="Pfam" id="PF02361">
    <property type="entry name" value="CbiQ"/>
    <property type="match status" value="1"/>
</dbReference>
<evidence type="ECO:0000256" key="1">
    <source>
        <dbReference type="ARBA" id="ARBA00004141"/>
    </source>
</evidence>
<dbReference type="AlphaFoldDB" id="A0A853B262"/>
<evidence type="ECO:0000256" key="4">
    <source>
        <dbReference type="ARBA" id="ARBA00022989"/>
    </source>
</evidence>
<feature type="transmembrane region" description="Helical" evidence="6">
    <location>
        <begin position="21"/>
        <end position="36"/>
    </location>
</feature>
<accession>A0A853B262</accession>
<feature type="transmembrane region" description="Helical" evidence="6">
    <location>
        <begin position="237"/>
        <end position="257"/>
    </location>
</feature>
<evidence type="ECO:0000256" key="3">
    <source>
        <dbReference type="ARBA" id="ARBA00022692"/>
    </source>
</evidence>
<evidence type="ECO:0000256" key="6">
    <source>
        <dbReference type="SAM" id="Phobius"/>
    </source>
</evidence>
<protein>
    <submittedName>
        <fullName evidence="7">Energy-coupling factor transport system permease protein</fullName>
    </submittedName>
</protein>
<dbReference type="PANTHER" id="PTHR34857:SF2">
    <property type="entry name" value="SLL0384 PROTEIN"/>
    <property type="match status" value="1"/>
</dbReference>